<evidence type="ECO:0000259" key="2">
    <source>
        <dbReference type="Pfam" id="PF07331"/>
    </source>
</evidence>
<keyword evidence="1" id="KW-0472">Membrane</keyword>
<dbReference type="AlphaFoldDB" id="A0A1G7YHM0"/>
<keyword evidence="1" id="KW-0812">Transmembrane</keyword>
<sequence length="154" mass="16327">MSITIRSPKNFWTGVLYVGFGGAAWWLARDYSMGLASRMGPGYFPTMLSALLVLFGVLAMWRGLRTPGQAFGAFAWKPVLRIVAATAAFAWLLPRAGFVVALAVLILGSASASTRFSADPKALSLAAALIAFCVLVFVKGLGLPLPLLGEWFGG</sequence>
<dbReference type="STRING" id="83767.SAMN05660652_01006"/>
<dbReference type="EMBL" id="FNCY01000002">
    <property type="protein sequence ID" value="SDG95864.1"/>
    <property type="molecule type" value="Genomic_DNA"/>
</dbReference>
<dbReference type="Pfam" id="PF07331">
    <property type="entry name" value="TctB"/>
    <property type="match status" value="1"/>
</dbReference>
<keyword evidence="4" id="KW-1185">Reference proteome</keyword>
<protein>
    <submittedName>
        <fullName evidence="3">Tripartite tricarboxylate transporter TctB family protein</fullName>
    </submittedName>
</protein>
<keyword evidence="1" id="KW-1133">Transmembrane helix</keyword>
<dbReference type="InterPro" id="IPR009936">
    <property type="entry name" value="DUF1468"/>
</dbReference>
<dbReference type="OrthoDB" id="7029611at2"/>
<feature type="transmembrane region" description="Helical" evidence="1">
    <location>
        <begin position="125"/>
        <end position="148"/>
    </location>
</feature>
<accession>A0A1G7YHM0</accession>
<dbReference type="RefSeq" id="WP_091934612.1">
    <property type="nucleotide sequence ID" value="NZ_FNCY01000002.1"/>
</dbReference>
<gene>
    <name evidence="3" type="ORF">SAMN05660652_01006</name>
</gene>
<evidence type="ECO:0000313" key="3">
    <source>
        <dbReference type="EMBL" id="SDG95864.1"/>
    </source>
</evidence>
<evidence type="ECO:0000313" key="4">
    <source>
        <dbReference type="Proteomes" id="UP000198607"/>
    </source>
</evidence>
<feature type="domain" description="DUF1468" evidence="2">
    <location>
        <begin position="12"/>
        <end position="146"/>
    </location>
</feature>
<dbReference type="Proteomes" id="UP000198607">
    <property type="component" value="Unassembled WGS sequence"/>
</dbReference>
<organism evidence="3 4">
    <name type="scientific">Propionivibrio dicarboxylicus</name>
    <dbReference type="NCBI Taxonomy" id="83767"/>
    <lineage>
        <taxon>Bacteria</taxon>
        <taxon>Pseudomonadati</taxon>
        <taxon>Pseudomonadota</taxon>
        <taxon>Betaproteobacteria</taxon>
        <taxon>Rhodocyclales</taxon>
        <taxon>Rhodocyclaceae</taxon>
        <taxon>Propionivibrio</taxon>
    </lineage>
</organism>
<feature type="transmembrane region" description="Helical" evidence="1">
    <location>
        <begin position="12"/>
        <end position="28"/>
    </location>
</feature>
<reference evidence="3 4" key="1">
    <citation type="submission" date="2016-10" db="EMBL/GenBank/DDBJ databases">
        <authorList>
            <person name="de Groot N.N."/>
        </authorList>
    </citation>
    <scope>NUCLEOTIDE SEQUENCE [LARGE SCALE GENOMIC DNA]</scope>
    <source>
        <strain evidence="3 4">DSM 5885</strain>
    </source>
</reference>
<feature type="transmembrane region" description="Helical" evidence="1">
    <location>
        <begin position="98"/>
        <end position="118"/>
    </location>
</feature>
<feature type="transmembrane region" description="Helical" evidence="1">
    <location>
        <begin position="40"/>
        <end position="61"/>
    </location>
</feature>
<name>A0A1G7YHM0_9RHOO</name>
<proteinExistence type="predicted"/>
<evidence type="ECO:0000256" key="1">
    <source>
        <dbReference type="SAM" id="Phobius"/>
    </source>
</evidence>